<proteinExistence type="predicted"/>
<dbReference type="PATRIC" id="fig|545697.3.peg.3212"/>
<comment type="caution">
    <text evidence="2">The sequence shown here is derived from an EMBL/GenBank/DDBJ whole genome shotgun (WGS) entry which is preliminary data.</text>
</comment>
<keyword evidence="3" id="KW-1185">Reference proteome</keyword>
<feature type="transmembrane region" description="Helical" evidence="1">
    <location>
        <begin position="82"/>
        <end position="100"/>
    </location>
</feature>
<feature type="transmembrane region" description="Helical" evidence="1">
    <location>
        <begin position="143"/>
        <end position="166"/>
    </location>
</feature>
<name>L1Q2L3_9CLOT</name>
<dbReference type="eggNOG" id="ENOG5032SBU">
    <property type="taxonomic scope" value="Bacteria"/>
</dbReference>
<evidence type="ECO:0000256" key="1">
    <source>
        <dbReference type="SAM" id="Phobius"/>
    </source>
</evidence>
<dbReference type="Proteomes" id="UP000010420">
    <property type="component" value="Unassembled WGS sequence"/>
</dbReference>
<feature type="transmembrane region" description="Helical" evidence="1">
    <location>
        <begin position="112"/>
        <end position="137"/>
    </location>
</feature>
<dbReference type="HOGENOM" id="CLU_126994_0_0_9"/>
<evidence type="ECO:0000313" key="3">
    <source>
        <dbReference type="Proteomes" id="UP000010420"/>
    </source>
</evidence>
<gene>
    <name evidence="2" type="ORF">HMPREF0216_03288</name>
</gene>
<dbReference type="AlphaFoldDB" id="L1Q2L3"/>
<keyword evidence="1" id="KW-1133">Transmembrane helix</keyword>
<organism evidence="2 3">
    <name type="scientific">Clostridium celatum DSM 1785</name>
    <dbReference type="NCBI Taxonomy" id="545697"/>
    <lineage>
        <taxon>Bacteria</taxon>
        <taxon>Bacillati</taxon>
        <taxon>Bacillota</taxon>
        <taxon>Clostridia</taxon>
        <taxon>Eubacteriales</taxon>
        <taxon>Clostridiaceae</taxon>
        <taxon>Clostridium</taxon>
    </lineage>
</organism>
<dbReference type="InterPro" id="IPR031360">
    <property type="entry name" value="TrpP"/>
</dbReference>
<dbReference type="RefSeq" id="WP_005216083.1">
    <property type="nucleotide sequence ID" value="NZ_KB291715.1"/>
</dbReference>
<evidence type="ECO:0000313" key="2">
    <source>
        <dbReference type="EMBL" id="EKY22244.1"/>
    </source>
</evidence>
<evidence type="ECO:0008006" key="4">
    <source>
        <dbReference type="Google" id="ProtNLM"/>
    </source>
</evidence>
<dbReference type="OrthoDB" id="2243651at2"/>
<dbReference type="STRING" id="545697.HMPREF0216_03288"/>
<keyword evidence="1" id="KW-0812">Transmembrane</keyword>
<dbReference type="EMBL" id="AMEZ01000133">
    <property type="protein sequence ID" value="EKY22244.1"/>
    <property type="molecule type" value="Genomic_DNA"/>
</dbReference>
<sequence>MNTRKLTINAILLAVGALLHQITPAIGLPMQPDFSLVMLFIIMLINKDDYKTSIISAIITGVFTALTTKFPGGQIPNVIDKIVTANVVYLIIFGINKIKLINNLSEKKRKSIVLALVFPIGTLISGTIFLLAAQFIVGLPAPFIALFLTVVLPATAINLIAGLFLYKVVEISMKRIAYAR</sequence>
<keyword evidence="1" id="KW-0472">Membrane</keyword>
<accession>L1Q2L3</accession>
<dbReference type="Pfam" id="PF17099">
    <property type="entry name" value="TrpP"/>
    <property type="match status" value="1"/>
</dbReference>
<protein>
    <recommendedName>
        <fullName evidence="4">Tryptophan transport protein</fullName>
    </recommendedName>
</protein>
<reference evidence="2 3" key="1">
    <citation type="submission" date="2012-05" db="EMBL/GenBank/DDBJ databases">
        <authorList>
            <person name="Weinstock G."/>
            <person name="Sodergren E."/>
            <person name="Lobos E.A."/>
            <person name="Fulton L."/>
            <person name="Fulton R."/>
            <person name="Courtney L."/>
            <person name="Fronick C."/>
            <person name="O'Laughlin M."/>
            <person name="Godfrey J."/>
            <person name="Wilson R.M."/>
            <person name="Miner T."/>
            <person name="Farmer C."/>
            <person name="Delehaunty K."/>
            <person name="Cordes M."/>
            <person name="Minx P."/>
            <person name="Tomlinson C."/>
            <person name="Chen J."/>
            <person name="Wollam A."/>
            <person name="Pepin K.H."/>
            <person name="Bhonagiri V."/>
            <person name="Zhang X."/>
            <person name="Suruliraj S."/>
            <person name="Warren W."/>
            <person name="Mitreva M."/>
            <person name="Mardis E.R."/>
            <person name="Wilson R.K."/>
        </authorList>
    </citation>
    <scope>NUCLEOTIDE SEQUENCE [LARGE SCALE GENOMIC DNA]</scope>
    <source>
        <strain evidence="2 3">DSM 1785</strain>
    </source>
</reference>